<dbReference type="GO" id="GO:0004650">
    <property type="term" value="F:polygalacturonase activity"/>
    <property type="evidence" value="ECO:0007669"/>
    <property type="project" value="InterPro"/>
</dbReference>
<organism evidence="9 10">
    <name type="scientific">Turnera subulata</name>
    <dbReference type="NCBI Taxonomy" id="218843"/>
    <lineage>
        <taxon>Eukaryota</taxon>
        <taxon>Viridiplantae</taxon>
        <taxon>Streptophyta</taxon>
        <taxon>Embryophyta</taxon>
        <taxon>Tracheophyta</taxon>
        <taxon>Spermatophyta</taxon>
        <taxon>Magnoliopsida</taxon>
        <taxon>eudicotyledons</taxon>
        <taxon>Gunneridae</taxon>
        <taxon>Pentapetalae</taxon>
        <taxon>rosids</taxon>
        <taxon>fabids</taxon>
        <taxon>Malpighiales</taxon>
        <taxon>Passifloraceae</taxon>
        <taxon>Turnera</taxon>
    </lineage>
</organism>
<evidence type="ECO:0008006" key="11">
    <source>
        <dbReference type="Google" id="ProtNLM"/>
    </source>
</evidence>
<name>A0A9Q0JLE0_9ROSI</name>
<evidence type="ECO:0000313" key="9">
    <source>
        <dbReference type="EMBL" id="KAJ4844965.1"/>
    </source>
</evidence>
<reference evidence="9" key="2">
    <citation type="journal article" date="2023" name="Plants (Basel)">
        <title>Annotation of the Turnera subulata (Passifloraceae) Draft Genome Reveals the S-Locus Evolved after the Divergence of Turneroideae from Passifloroideae in a Stepwise Manner.</title>
        <authorList>
            <person name="Henning P.M."/>
            <person name="Roalson E.H."/>
            <person name="Mir W."/>
            <person name="McCubbin A.G."/>
            <person name="Shore J.S."/>
        </authorList>
    </citation>
    <scope>NUCLEOTIDE SEQUENCE</scope>
    <source>
        <strain evidence="9">F60SS</strain>
    </source>
</reference>
<keyword evidence="6 8" id="KW-0326">Glycosidase</keyword>
<dbReference type="InterPro" id="IPR012334">
    <property type="entry name" value="Pectin_lyas_fold"/>
</dbReference>
<evidence type="ECO:0000256" key="4">
    <source>
        <dbReference type="ARBA" id="ARBA00022525"/>
    </source>
</evidence>
<proteinExistence type="inferred from homology"/>
<dbReference type="SUPFAM" id="SSF51126">
    <property type="entry name" value="Pectin lyase-like"/>
    <property type="match status" value="1"/>
</dbReference>
<dbReference type="GO" id="GO:0071555">
    <property type="term" value="P:cell wall organization"/>
    <property type="evidence" value="ECO:0007669"/>
    <property type="project" value="UniProtKB-KW"/>
</dbReference>
<accession>A0A9Q0JLE0</accession>
<dbReference type="InterPro" id="IPR011050">
    <property type="entry name" value="Pectin_lyase_fold/virulence"/>
</dbReference>
<keyword evidence="10" id="KW-1185">Reference proteome</keyword>
<reference evidence="9" key="1">
    <citation type="submission" date="2022-02" db="EMBL/GenBank/DDBJ databases">
        <authorList>
            <person name="Henning P.M."/>
            <person name="McCubbin A.G."/>
            <person name="Shore J.S."/>
        </authorList>
    </citation>
    <scope>NUCLEOTIDE SEQUENCE</scope>
    <source>
        <strain evidence="9">F60SS</strain>
        <tissue evidence="9">Leaves</tissue>
    </source>
</reference>
<evidence type="ECO:0000256" key="2">
    <source>
        <dbReference type="ARBA" id="ARBA00008834"/>
    </source>
</evidence>
<evidence type="ECO:0000256" key="1">
    <source>
        <dbReference type="ARBA" id="ARBA00004191"/>
    </source>
</evidence>
<protein>
    <recommendedName>
        <fullName evidence="11">Exopolygalacturonase-like</fullName>
    </recommendedName>
</protein>
<dbReference type="Proteomes" id="UP001141552">
    <property type="component" value="Unassembled WGS sequence"/>
</dbReference>
<dbReference type="Gene3D" id="2.160.20.10">
    <property type="entry name" value="Single-stranded right-handed beta-helix, Pectin lyase-like"/>
    <property type="match status" value="1"/>
</dbReference>
<evidence type="ECO:0000256" key="6">
    <source>
        <dbReference type="ARBA" id="ARBA00023295"/>
    </source>
</evidence>
<keyword evidence="3" id="KW-0134">Cell wall</keyword>
<dbReference type="Pfam" id="PF00295">
    <property type="entry name" value="Glyco_hydro_28"/>
    <property type="match status" value="1"/>
</dbReference>
<evidence type="ECO:0000256" key="5">
    <source>
        <dbReference type="ARBA" id="ARBA00022801"/>
    </source>
</evidence>
<gene>
    <name evidence="9" type="ORF">Tsubulata_011696</name>
</gene>
<evidence type="ECO:0000256" key="8">
    <source>
        <dbReference type="RuleBase" id="RU361169"/>
    </source>
</evidence>
<keyword evidence="5 8" id="KW-0378">Hydrolase</keyword>
<keyword evidence="4" id="KW-0964">Secreted</keyword>
<evidence type="ECO:0000256" key="7">
    <source>
        <dbReference type="ARBA" id="ARBA00023316"/>
    </source>
</evidence>
<sequence>MEPLLWGASLSCTPRKNIEVRRGKRMAAMRSISTNVKSVVATAVLLCLMMASSCEASALDHPARKIGKKRDPTEKVFNVLSFDAKPDGEYDNQMEFMQTWLAACKHKGKARVLVPMGKFVLGPVVFSGPCQTEGPIIVQVVGTVMALPDITSYEEDFWFQFENVHGVILTGTGTFDGQGAQNWKVVDNCGGNCVHLPISIKFIRVTQAIVRQITSLNPMGFHIGVVLCENIRIRNVKLYAPGDSPNTDGIHISQSTMVKVARSTISTGDDCVGIIQGSVDVSIKKVTCGPGHGFSVGSLGKYKDEKDVRQIVVTNCTLKDTDNGLRIKTFANSPPSMASDFTFRDIIMENVKHPIIIDQFYGSNSHERYQVHKHQGNLSIRSWSGSSMQQELSL</sequence>
<keyword evidence="7" id="KW-0961">Cell wall biogenesis/degradation</keyword>
<dbReference type="InterPro" id="IPR000743">
    <property type="entry name" value="Glyco_hydro_28"/>
</dbReference>
<dbReference type="GO" id="GO:0005975">
    <property type="term" value="P:carbohydrate metabolic process"/>
    <property type="evidence" value="ECO:0007669"/>
    <property type="project" value="InterPro"/>
</dbReference>
<evidence type="ECO:0000313" key="10">
    <source>
        <dbReference type="Proteomes" id="UP001141552"/>
    </source>
</evidence>
<evidence type="ECO:0000256" key="3">
    <source>
        <dbReference type="ARBA" id="ARBA00022512"/>
    </source>
</evidence>
<dbReference type="OrthoDB" id="187139at2759"/>
<dbReference type="SMART" id="SM00710">
    <property type="entry name" value="PbH1"/>
    <property type="match status" value="4"/>
</dbReference>
<dbReference type="EMBL" id="JAKUCV010001823">
    <property type="protein sequence ID" value="KAJ4844965.1"/>
    <property type="molecule type" value="Genomic_DNA"/>
</dbReference>
<comment type="similarity">
    <text evidence="2 8">Belongs to the glycosyl hydrolase 28 family.</text>
</comment>
<comment type="caution">
    <text evidence="9">The sequence shown here is derived from an EMBL/GenBank/DDBJ whole genome shotgun (WGS) entry which is preliminary data.</text>
</comment>
<dbReference type="InterPro" id="IPR006626">
    <property type="entry name" value="PbH1"/>
</dbReference>
<dbReference type="AlphaFoldDB" id="A0A9Q0JLE0"/>
<comment type="subcellular location">
    <subcellularLocation>
        <location evidence="1">Secreted</location>
        <location evidence="1">Cell wall</location>
    </subcellularLocation>
</comment>
<dbReference type="PANTHER" id="PTHR31375">
    <property type="match status" value="1"/>
</dbReference>